<evidence type="ECO:0000313" key="3">
    <source>
        <dbReference type="EMBL" id="RWX48004.1"/>
    </source>
</evidence>
<proteinExistence type="predicted"/>
<dbReference type="Gene3D" id="3.30.420.130">
    <property type="entry name" value="Dinitrogenase iron-molybdenum cofactor biosynthesis domain"/>
    <property type="match status" value="1"/>
</dbReference>
<dbReference type="SUPFAM" id="SSF53146">
    <property type="entry name" value="Nitrogenase accessory factor-like"/>
    <property type="match status" value="1"/>
</dbReference>
<evidence type="ECO:0000259" key="2">
    <source>
        <dbReference type="Pfam" id="PF02579"/>
    </source>
</evidence>
<dbReference type="PANTHER" id="PTHR42983:SF1">
    <property type="entry name" value="IRON-MOLYBDENUM PROTEIN"/>
    <property type="match status" value="1"/>
</dbReference>
<keyword evidence="4" id="KW-1185">Reference proteome</keyword>
<dbReference type="Proteomes" id="UP000287853">
    <property type="component" value="Unassembled WGS sequence"/>
</dbReference>
<feature type="region of interest" description="Disordered" evidence="1">
    <location>
        <begin position="107"/>
        <end position="169"/>
    </location>
</feature>
<dbReference type="InterPro" id="IPR036105">
    <property type="entry name" value="DiNase_FeMo-co_biosyn_sf"/>
</dbReference>
<organism evidence="3 4">
    <name type="scientific">Candidatus Electrothrix aarhusensis</name>
    <dbReference type="NCBI Taxonomy" id="1859131"/>
    <lineage>
        <taxon>Bacteria</taxon>
        <taxon>Pseudomonadati</taxon>
        <taxon>Thermodesulfobacteriota</taxon>
        <taxon>Desulfobulbia</taxon>
        <taxon>Desulfobulbales</taxon>
        <taxon>Desulfobulbaceae</taxon>
        <taxon>Candidatus Electrothrix</taxon>
    </lineage>
</organism>
<accession>A0A444J4I9</accession>
<dbReference type="InterPro" id="IPR003731">
    <property type="entry name" value="Di-Nase_FeMo-co_biosynth"/>
</dbReference>
<dbReference type="AlphaFoldDB" id="A0A444J4I9"/>
<protein>
    <submittedName>
        <fullName evidence="3">Putative Fe-Mo cluster-binding protein, NifX family</fullName>
    </submittedName>
</protein>
<dbReference type="PANTHER" id="PTHR42983">
    <property type="entry name" value="DINITROGENASE IRON-MOLYBDENUM COFACTOR PROTEIN-RELATED"/>
    <property type="match status" value="1"/>
</dbReference>
<gene>
    <name evidence="3" type="ORF">H206_05396</name>
</gene>
<feature type="compositionally biased region" description="Polar residues" evidence="1">
    <location>
        <begin position="107"/>
        <end position="126"/>
    </location>
</feature>
<feature type="domain" description="Dinitrogenase iron-molybdenum cofactor biosynthesis" evidence="2">
    <location>
        <begin position="16"/>
        <end position="103"/>
    </location>
</feature>
<comment type="caution">
    <text evidence="3">The sequence shown here is derived from an EMBL/GenBank/DDBJ whole genome shotgun (WGS) entry which is preliminary data.</text>
</comment>
<evidence type="ECO:0000256" key="1">
    <source>
        <dbReference type="SAM" id="MobiDB-lite"/>
    </source>
</evidence>
<sequence length="169" mass="16842">MKICITAIENDINAATDAAFGRAPWFVLVDTESGATEGIENVSSQAAQGAGIAAAQTMSEHGVDAVLTGRLGPKARAALEASGVGMYEGLGRSTVAEALEQFRSGQYVASGQPQEQTTTGTASASPGQCKGPGAVRVQGGGQGKGQGQGKGNCGCGNGTGKGQGRRRGQ</sequence>
<dbReference type="EMBL" id="MTKO01000010">
    <property type="protein sequence ID" value="RWX48004.1"/>
    <property type="molecule type" value="Genomic_DNA"/>
</dbReference>
<dbReference type="Pfam" id="PF02579">
    <property type="entry name" value="Nitro_FeMo-Co"/>
    <property type="match status" value="1"/>
</dbReference>
<feature type="compositionally biased region" description="Gly residues" evidence="1">
    <location>
        <begin position="138"/>
        <end position="162"/>
    </location>
</feature>
<name>A0A444J4I9_9BACT</name>
<reference evidence="3 4" key="1">
    <citation type="submission" date="2017-01" db="EMBL/GenBank/DDBJ databases">
        <title>The cable genome- insights into the physiology and evolution of filamentous bacteria capable of sulfide oxidation via long distance electron transfer.</title>
        <authorList>
            <person name="Schreiber L."/>
            <person name="Bjerg J.T."/>
            <person name="Boggild A."/>
            <person name="Van De Vossenberg J."/>
            <person name="Meysman F."/>
            <person name="Nielsen L.P."/>
            <person name="Schramm A."/>
            <person name="Kjeldsen K.U."/>
        </authorList>
    </citation>
    <scope>NUCLEOTIDE SEQUENCE [LARGE SCALE GENOMIC DNA]</scope>
    <source>
        <strain evidence="3">MCF</strain>
    </source>
</reference>
<evidence type="ECO:0000313" key="4">
    <source>
        <dbReference type="Proteomes" id="UP000287853"/>
    </source>
</evidence>